<dbReference type="SMART" id="SM00184">
    <property type="entry name" value="RING"/>
    <property type="match status" value="1"/>
</dbReference>
<dbReference type="SUPFAM" id="SSF57850">
    <property type="entry name" value="RING/U-box"/>
    <property type="match status" value="1"/>
</dbReference>
<dbReference type="Pfam" id="PF03105">
    <property type="entry name" value="SPX"/>
    <property type="match status" value="1"/>
</dbReference>
<reference evidence="7" key="1">
    <citation type="submission" date="2023-06" db="EMBL/GenBank/DDBJ databases">
        <title>Genome-scale phylogeny and comparative genomics of the fungal order Sordariales.</title>
        <authorList>
            <consortium name="Lawrence Berkeley National Laboratory"/>
            <person name="Hensen N."/>
            <person name="Bonometti L."/>
            <person name="Westerberg I."/>
            <person name="Brannstrom I.O."/>
            <person name="Guillou S."/>
            <person name="Cros-Aarteil S."/>
            <person name="Calhoun S."/>
            <person name="Haridas S."/>
            <person name="Kuo A."/>
            <person name="Mondo S."/>
            <person name="Pangilinan J."/>
            <person name="Riley R."/>
            <person name="Labutti K."/>
            <person name="Andreopoulos B."/>
            <person name="Lipzen A."/>
            <person name="Chen C."/>
            <person name="Yanf M."/>
            <person name="Daum C."/>
            <person name="Ng V."/>
            <person name="Clum A."/>
            <person name="Steindorff A."/>
            <person name="Ohm R."/>
            <person name="Martin F."/>
            <person name="Silar P."/>
            <person name="Natvig D."/>
            <person name="Lalanne C."/>
            <person name="Gautier V."/>
            <person name="Ament-Velasquez S.L."/>
            <person name="Kruys A."/>
            <person name="Hutchinson M.I."/>
            <person name="Powell A.J."/>
            <person name="Barry K."/>
            <person name="Miller A.N."/>
            <person name="Grigoriev I.V."/>
            <person name="Debuchy R."/>
            <person name="Gladieux P."/>
            <person name="Thoren M.H."/>
            <person name="Johannesson H."/>
        </authorList>
    </citation>
    <scope>NUCLEOTIDE SEQUENCE</scope>
    <source>
        <strain evidence="7">8032-3</strain>
    </source>
</reference>
<gene>
    <name evidence="7" type="ORF">QBC33DRAFT_540797</name>
</gene>
<name>A0AAJ0BXM2_9PEZI</name>
<sequence length="458" mass="52045">MKFAHEFKAALEREGYPQHWLDSAIPYGQLKKVLKKVQRELNDFGLDPETMRQLLSAEATPSAGGSIAMAKYHLDPNKSNLLRPRLTVFVQLEDGVAVDASLSPASRKLLEKLASTMPVLEDGATIRSSSPISDRGNVDPTPISPVAEDAAAPIVEPDQRLQRIEVPLVFDGEFFQVLQTDVASLEILQKEEQESMNASIVQLGREISEVAKPSRYSKSDLSRWREIFELYLDARIFFSSNELDHGTRTSDVALKQLVWFQNEVQKRELRSRFKLASSQGAYKNFLALNATLLQNLKFQEINKRAVTKILKKFDKRTSLGVSRDFPVVVQSVSSMGEAIAKNICAQVSTEVVSQVPRLDDYLCPICFSIAWLPVRLTCHHVFCIRCTVKMQREKKRTCPLCRADVIMEADTTNLDEDLIKFLERWFRKETREKQKANEIERGKELFGESYEHSACRIM</sequence>
<evidence type="ECO:0000313" key="7">
    <source>
        <dbReference type="EMBL" id="KAK1766370.1"/>
    </source>
</evidence>
<feature type="domain" description="SPX" evidence="6">
    <location>
        <begin position="1"/>
        <end position="327"/>
    </location>
</feature>
<evidence type="ECO:0000256" key="4">
    <source>
        <dbReference type="PROSITE-ProRule" id="PRU00175"/>
    </source>
</evidence>
<dbReference type="Proteomes" id="UP001244011">
    <property type="component" value="Unassembled WGS sequence"/>
</dbReference>
<proteinExistence type="predicted"/>
<feature type="domain" description="RING-type" evidence="5">
    <location>
        <begin position="363"/>
        <end position="402"/>
    </location>
</feature>
<dbReference type="InterPro" id="IPR004331">
    <property type="entry name" value="SPX_dom"/>
</dbReference>
<dbReference type="RefSeq" id="XP_060282583.1">
    <property type="nucleotide sequence ID" value="XM_060428100.1"/>
</dbReference>
<evidence type="ECO:0000259" key="6">
    <source>
        <dbReference type="PROSITE" id="PS51382"/>
    </source>
</evidence>
<dbReference type="AlphaFoldDB" id="A0AAJ0BXM2"/>
<evidence type="ECO:0000313" key="8">
    <source>
        <dbReference type="Proteomes" id="UP001244011"/>
    </source>
</evidence>
<protein>
    <submittedName>
        <fullName evidence="7">SPX domain-containing protein</fullName>
    </submittedName>
</protein>
<dbReference type="Pfam" id="PF00097">
    <property type="entry name" value="zf-C3HC4"/>
    <property type="match status" value="1"/>
</dbReference>
<keyword evidence="2 4" id="KW-0863">Zinc-finger</keyword>
<evidence type="ECO:0000256" key="2">
    <source>
        <dbReference type="ARBA" id="ARBA00022771"/>
    </source>
</evidence>
<dbReference type="PROSITE" id="PS51382">
    <property type="entry name" value="SPX"/>
    <property type="match status" value="1"/>
</dbReference>
<dbReference type="EMBL" id="MU839011">
    <property type="protein sequence ID" value="KAK1766370.1"/>
    <property type="molecule type" value="Genomic_DNA"/>
</dbReference>
<dbReference type="InterPro" id="IPR013083">
    <property type="entry name" value="Znf_RING/FYVE/PHD"/>
</dbReference>
<keyword evidence="1" id="KW-0479">Metal-binding</keyword>
<evidence type="ECO:0000259" key="5">
    <source>
        <dbReference type="PROSITE" id="PS50089"/>
    </source>
</evidence>
<dbReference type="PANTHER" id="PTHR23327">
    <property type="entry name" value="RING FINGER PROTEIN 127"/>
    <property type="match status" value="1"/>
</dbReference>
<evidence type="ECO:0000256" key="3">
    <source>
        <dbReference type="ARBA" id="ARBA00022833"/>
    </source>
</evidence>
<organism evidence="7 8">
    <name type="scientific">Phialemonium atrogriseum</name>
    <dbReference type="NCBI Taxonomy" id="1093897"/>
    <lineage>
        <taxon>Eukaryota</taxon>
        <taxon>Fungi</taxon>
        <taxon>Dikarya</taxon>
        <taxon>Ascomycota</taxon>
        <taxon>Pezizomycotina</taxon>
        <taxon>Sordariomycetes</taxon>
        <taxon>Sordariomycetidae</taxon>
        <taxon>Cephalothecales</taxon>
        <taxon>Cephalothecaceae</taxon>
        <taxon>Phialemonium</taxon>
    </lineage>
</organism>
<dbReference type="GeneID" id="85311287"/>
<dbReference type="GO" id="GO:0008270">
    <property type="term" value="F:zinc ion binding"/>
    <property type="evidence" value="ECO:0007669"/>
    <property type="project" value="UniProtKB-KW"/>
</dbReference>
<comment type="caution">
    <text evidence="7">The sequence shown here is derived from an EMBL/GenBank/DDBJ whole genome shotgun (WGS) entry which is preliminary data.</text>
</comment>
<accession>A0AAJ0BXM2</accession>
<dbReference type="PANTHER" id="PTHR23327:SF51">
    <property type="entry name" value="TRANSCRIPTIONAL REGULATOR OF YEAST FORM ADHERENCE 3"/>
    <property type="match status" value="1"/>
</dbReference>
<dbReference type="InterPro" id="IPR018957">
    <property type="entry name" value="Znf_C3HC4_RING-type"/>
</dbReference>
<keyword evidence="8" id="KW-1185">Reference proteome</keyword>
<keyword evidence="3" id="KW-0862">Zinc</keyword>
<dbReference type="InterPro" id="IPR001841">
    <property type="entry name" value="Znf_RING"/>
</dbReference>
<dbReference type="Gene3D" id="3.30.40.10">
    <property type="entry name" value="Zinc/RING finger domain, C3HC4 (zinc finger)"/>
    <property type="match status" value="1"/>
</dbReference>
<dbReference type="PROSITE" id="PS50089">
    <property type="entry name" value="ZF_RING_2"/>
    <property type="match status" value="1"/>
</dbReference>
<evidence type="ECO:0000256" key="1">
    <source>
        <dbReference type="ARBA" id="ARBA00022723"/>
    </source>
</evidence>